<dbReference type="Gene3D" id="3.10.50.40">
    <property type="match status" value="1"/>
</dbReference>
<dbReference type="PANTHER" id="PTHR47245">
    <property type="entry name" value="PEPTIDYLPROLYL ISOMERASE"/>
    <property type="match status" value="1"/>
</dbReference>
<evidence type="ECO:0000256" key="1">
    <source>
        <dbReference type="ARBA" id="ARBA00000971"/>
    </source>
</evidence>
<dbReference type="GO" id="GO:0003755">
    <property type="term" value="F:peptidyl-prolyl cis-trans isomerase activity"/>
    <property type="evidence" value="ECO:0007669"/>
    <property type="project" value="UniProtKB-KW"/>
</dbReference>
<dbReference type="EMBL" id="CP073355">
    <property type="protein sequence ID" value="URA10223.1"/>
    <property type="molecule type" value="Genomic_DNA"/>
</dbReference>
<evidence type="ECO:0000313" key="7">
    <source>
        <dbReference type="Proteomes" id="UP001056539"/>
    </source>
</evidence>
<dbReference type="SUPFAM" id="SSF109998">
    <property type="entry name" value="Triger factor/SurA peptide-binding domain-like"/>
    <property type="match status" value="1"/>
</dbReference>
<reference evidence="6" key="2">
    <citation type="submission" date="2022-06" db="EMBL/GenBank/DDBJ databases">
        <title>Thermospira aquatica gen. nov., sp. nov.</title>
        <authorList>
            <person name="Ben Ali Gam Z."/>
            <person name="Labat M."/>
        </authorList>
    </citation>
    <scope>NUCLEOTIDE SEQUENCE</scope>
    <source>
        <strain evidence="6">F1F22</strain>
    </source>
</reference>
<evidence type="ECO:0000256" key="2">
    <source>
        <dbReference type="ARBA" id="ARBA00013194"/>
    </source>
</evidence>
<accession>A0AAX3BDA9</accession>
<evidence type="ECO:0000256" key="4">
    <source>
        <dbReference type="ARBA" id="ARBA00023110"/>
    </source>
</evidence>
<dbReference type="AlphaFoldDB" id="A0AAX3BDA9"/>
<reference evidence="6" key="1">
    <citation type="submission" date="2021-04" db="EMBL/GenBank/DDBJ databases">
        <authorList>
            <person name="Postec A."/>
        </authorList>
    </citation>
    <scope>NUCLEOTIDE SEQUENCE</scope>
    <source>
        <strain evidence="6">F1F22</strain>
    </source>
</reference>
<evidence type="ECO:0000256" key="3">
    <source>
        <dbReference type="ARBA" id="ARBA00022729"/>
    </source>
</evidence>
<dbReference type="Proteomes" id="UP001056539">
    <property type="component" value="Chromosome"/>
</dbReference>
<keyword evidence="7" id="KW-1185">Reference proteome</keyword>
<dbReference type="Pfam" id="PF13624">
    <property type="entry name" value="SurA_N_3"/>
    <property type="match status" value="1"/>
</dbReference>
<dbReference type="Gene3D" id="1.10.4030.10">
    <property type="entry name" value="Porin chaperone SurA, peptide-binding domain"/>
    <property type="match status" value="1"/>
</dbReference>
<evidence type="ECO:0000256" key="5">
    <source>
        <dbReference type="ARBA" id="ARBA00023235"/>
    </source>
</evidence>
<proteinExistence type="predicted"/>
<gene>
    <name evidence="6" type="ORF">KDW03_12210</name>
</gene>
<keyword evidence="3" id="KW-0732">Signal</keyword>
<comment type="catalytic activity">
    <reaction evidence="1">
        <text>[protein]-peptidylproline (omega=180) = [protein]-peptidylproline (omega=0)</text>
        <dbReference type="Rhea" id="RHEA:16237"/>
        <dbReference type="Rhea" id="RHEA-COMP:10747"/>
        <dbReference type="Rhea" id="RHEA-COMP:10748"/>
        <dbReference type="ChEBI" id="CHEBI:83833"/>
        <dbReference type="ChEBI" id="CHEBI:83834"/>
        <dbReference type="EC" id="5.2.1.8"/>
    </reaction>
</comment>
<dbReference type="InterPro" id="IPR027304">
    <property type="entry name" value="Trigger_fact/SurA_dom_sf"/>
</dbReference>
<protein>
    <recommendedName>
        <fullName evidence="2">peptidylprolyl isomerase</fullName>
        <ecNumber evidence="2">5.2.1.8</ecNumber>
    </recommendedName>
</protein>
<name>A0AAX3BDA9_9SPIR</name>
<dbReference type="InterPro" id="IPR050245">
    <property type="entry name" value="PrsA_foldase"/>
</dbReference>
<dbReference type="EC" id="5.2.1.8" evidence="2"/>
<evidence type="ECO:0000313" key="6">
    <source>
        <dbReference type="EMBL" id="URA10223.1"/>
    </source>
</evidence>
<dbReference type="InterPro" id="IPR046357">
    <property type="entry name" value="PPIase_dom_sf"/>
</dbReference>
<keyword evidence="4" id="KW-0697">Rotamase</keyword>
<sequence>MPFLVLFLIIYFVFEGGIGMDVISVNGKMITDQDIDKAMVRYIVQLEEDEKGYEPTAENLKFLRVEASNALISRILLLERARRKNCVVSDEELAVEIERIRSHFESEENWKNNLMLFQITEDDLYEEVRGDLLIEQLLRLEEKEEPVTESLVTSFYEMNAQFLREPTLYSFYEISASSREHLEQIVHCLKGTEMVFEVENTVKELGETFLHHVDVVEGSIPEEVRQVLGDLDIKGIGTMVLPDGGYVVYKLLARVEGKQRSLESIKKDLTAYLEHERRTKVYQRLLDEEMEKADIKYLHVEYFEKR</sequence>
<organism evidence="6 7">
    <name type="scientific">Thermospira aquatica</name>
    <dbReference type="NCBI Taxonomy" id="2828656"/>
    <lineage>
        <taxon>Bacteria</taxon>
        <taxon>Pseudomonadati</taxon>
        <taxon>Spirochaetota</taxon>
        <taxon>Spirochaetia</taxon>
        <taxon>Brevinematales</taxon>
        <taxon>Thermospiraceae</taxon>
        <taxon>Thermospira</taxon>
    </lineage>
</organism>
<dbReference type="KEGG" id="taqu:KDW03_12210"/>
<dbReference type="PANTHER" id="PTHR47245:SF1">
    <property type="entry name" value="FOLDASE PROTEIN PRSA"/>
    <property type="match status" value="1"/>
</dbReference>
<keyword evidence="5" id="KW-0413">Isomerase</keyword>